<dbReference type="PANTHER" id="PTHR46756:SF18">
    <property type="entry name" value="GAS2-LIKE PROTEIN PICKLED EGGS"/>
    <property type="match status" value="1"/>
</dbReference>
<evidence type="ECO:0000313" key="2">
    <source>
        <dbReference type="EMBL" id="KAF9624780.1"/>
    </source>
</evidence>
<evidence type="ECO:0000313" key="3">
    <source>
        <dbReference type="Proteomes" id="UP000631114"/>
    </source>
</evidence>
<dbReference type="OrthoDB" id="21595at2759"/>
<sequence>MTRTLKRGSYRLQANTSYPFFAEASFRQLDDVFLQTQTRIWLGEVLKTRLDEEISVTDLLADGILLFEVSKVMWKMLLTKFMKLGSSKAFFSKSVGHLGRALGGTCLTLMFTRFSRVCLCIRYLSKKARSKDLNVPDFDVVTYTVTMPKDMVKGICNSLVQSQCRSSVNSAGCSTYILSIPKYGQRYWAFDNGRHYDSCSEESDSTDSNYQDEEIDRRSHGSYGLLEAKGSLDALNLLNDSNQFADTLPGGMLSPSGLDCQINARILSGNKEAVKRALSYRGPQSDEYSALNRCENEFAYNLHREATFHEPHSIYKTTTSQLGRVASEELEDASSASSELCDLDDTNLEITFEGKHAFSKPYIVLPQHQKRVEYHTPVDSTVNTDKRQIHLNLEEIDPTKPLLTEECQLEIISHGSNGLKASKFDTPHRTSASYTCQSPIRVYRVLDGTNFTYPPLDNVKDSGSDVKGPNTDVREDLRVSTSEGLNASIVATREEKCSDRDTYVPSVINVDVSVTYLGGGIALFPCMQTQENNPRYPACTNHNEYIACVAQNKSLLACELDSFSFLRMEISLKVPSLCRICIVASMTNGREKINETSVPSTQVGKTNNWGTSRKTTEPRDRTGGIYPAENLRF</sequence>
<dbReference type="GO" id="GO:0008093">
    <property type="term" value="F:cytoskeletal anchor activity"/>
    <property type="evidence" value="ECO:0007669"/>
    <property type="project" value="TreeGrafter"/>
</dbReference>
<dbReference type="GO" id="GO:0051764">
    <property type="term" value="P:actin crosslink formation"/>
    <property type="evidence" value="ECO:0007669"/>
    <property type="project" value="TreeGrafter"/>
</dbReference>
<dbReference type="InterPro" id="IPR036872">
    <property type="entry name" value="CH_dom_sf"/>
</dbReference>
<accession>A0A835IVW3</accession>
<dbReference type="AlphaFoldDB" id="A0A835IVW3"/>
<reference evidence="2 3" key="1">
    <citation type="submission" date="2020-10" db="EMBL/GenBank/DDBJ databases">
        <title>The Coptis chinensis genome and diversification of protoberbering-type alkaloids.</title>
        <authorList>
            <person name="Wang B."/>
            <person name="Shu S."/>
            <person name="Song C."/>
            <person name="Liu Y."/>
        </authorList>
    </citation>
    <scope>NUCLEOTIDE SEQUENCE [LARGE SCALE GENOMIC DNA]</scope>
    <source>
        <strain evidence="2">HL-2020</strain>
        <tissue evidence="2">Leaf</tissue>
    </source>
</reference>
<dbReference type="GO" id="GO:0051015">
    <property type="term" value="F:actin filament binding"/>
    <property type="evidence" value="ECO:0007669"/>
    <property type="project" value="TreeGrafter"/>
</dbReference>
<name>A0A835IVW3_9MAGN</name>
<protein>
    <submittedName>
        <fullName evidence="2">Uncharacterized protein</fullName>
    </submittedName>
</protein>
<dbReference type="SUPFAM" id="SSF47576">
    <property type="entry name" value="Calponin-homology domain, CH-domain"/>
    <property type="match status" value="1"/>
</dbReference>
<comment type="caution">
    <text evidence="2">The sequence shown here is derived from an EMBL/GenBank/DDBJ whole genome shotgun (WGS) entry which is preliminary data.</text>
</comment>
<dbReference type="GO" id="GO:0005884">
    <property type="term" value="C:actin filament"/>
    <property type="evidence" value="ECO:0007669"/>
    <property type="project" value="TreeGrafter"/>
</dbReference>
<keyword evidence="3" id="KW-1185">Reference proteome</keyword>
<dbReference type="EMBL" id="JADFTS010000001">
    <property type="protein sequence ID" value="KAF9624780.1"/>
    <property type="molecule type" value="Genomic_DNA"/>
</dbReference>
<gene>
    <name evidence="2" type="ORF">IFM89_013861</name>
</gene>
<dbReference type="PANTHER" id="PTHR46756">
    <property type="entry name" value="TRANSGELIN"/>
    <property type="match status" value="1"/>
</dbReference>
<feature type="region of interest" description="Disordered" evidence="1">
    <location>
        <begin position="596"/>
        <end position="633"/>
    </location>
</feature>
<evidence type="ECO:0000256" key="1">
    <source>
        <dbReference type="SAM" id="MobiDB-lite"/>
    </source>
</evidence>
<proteinExistence type="predicted"/>
<dbReference type="Proteomes" id="UP000631114">
    <property type="component" value="Unassembled WGS sequence"/>
</dbReference>
<feature type="compositionally biased region" description="Polar residues" evidence="1">
    <location>
        <begin position="596"/>
        <end position="613"/>
    </location>
</feature>
<organism evidence="2 3">
    <name type="scientific">Coptis chinensis</name>
    <dbReference type="NCBI Taxonomy" id="261450"/>
    <lineage>
        <taxon>Eukaryota</taxon>
        <taxon>Viridiplantae</taxon>
        <taxon>Streptophyta</taxon>
        <taxon>Embryophyta</taxon>
        <taxon>Tracheophyta</taxon>
        <taxon>Spermatophyta</taxon>
        <taxon>Magnoliopsida</taxon>
        <taxon>Ranunculales</taxon>
        <taxon>Ranunculaceae</taxon>
        <taxon>Coptidoideae</taxon>
        <taxon>Coptis</taxon>
    </lineage>
</organism>